<dbReference type="OrthoDB" id="1887033at2759"/>
<dbReference type="InterPro" id="IPR017853">
    <property type="entry name" value="GH"/>
</dbReference>
<evidence type="ECO:0000313" key="9">
    <source>
        <dbReference type="Proteomes" id="UP000800092"/>
    </source>
</evidence>
<keyword evidence="3 5" id="KW-0326">Glycosidase</keyword>
<dbReference type="SUPFAM" id="SSF51445">
    <property type="entry name" value="(Trans)glycosidases"/>
    <property type="match status" value="1"/>
</dbReference>
<evidence type="ECO:0000313" key="8">
    <source>
        <dbReference type="EMBL" id="KAF2230973.1"/>
    </source>
</evidence>
<proteinExistence type="inferred from homology"/>
<gene>
    <name evidence="8" type="ORF">EV356DRAFT_507930</name>
</gene>
<dbReference type="GO" id="GO:0005737">
    <property type="term" value="C:cytoplasm"/>
    <property type="evidence" value="ECO:0007669"/>
    <property type="project" value="UniProtKB-ARBA"/>
</dbReference>
<dbReference type="GO" id="GO:0071555">
    <property type="term" value="P:cell wall organization"/>
    <property type="evidence" value="ECO:0007669"/>
    <property type="project" value="UniProtKB-KW"/>
</dbReference>
<evidence type="ECO:0000256" key="1">
    <source>
        <dbReference type="ARBA" id="ARBA00005641"/>
    </source>
</evidence>
<dbReference type="PANTHER" id="PTHR31297:SF43">
    <property type="entry name" value="GLUCAN 1,3-BETA-GLUCOSIDASE 3"/>
    <property type="match status" value="1"/>
</dbReference>
<feature type="domain" description="Glycoside hydrolase family 5" evidence="7">
    <location>
        <begin position="84"/>
        <end position="302"/>
    </location>
</feature>
<keyword evidence="9" id="KW-1185">Reference proteome</keyword>
<evidence type="ECO:0000256" key="2">
    <source>
        <dbReference type="ARBA" id="ARBA00022801"/>
    </source>
</evidence>
<keyword evidence="2 5" id="KW-0378">Hydrolase</keyword>
<dbReference type="InterPro" id="IPR001547">
    <property type="entry name" value="Glyco_hydro_5"/>
</dbReference>
<protein>
    <submittedName>
        <fullName evidence="8">Glycoside hydrolase family 5 protein</fullName>
    </submittedName>
</protein>
<dbReference type="GO" id="GO:0005576">
    <property type="term" value="C:extracellular region"/>
    <property type="evidence" value="ECO:0007669"/>
    <property type="project" value="TreeGrafter"/>
</dbReference>
<dbReference type="Pfam" id="PF00150">
    <property type="entry name" value="Cellulase"/>
    <property type="match status" value="1"/>
</dbReference>
<sequence>MADENTSQQKVSQNNHDNPQRLQAPTRQDTQRFRFHQGTNLGGCYTLEQWLTPSMYPPGCKTSELAAVTSSIEKDGLAATRAKWERHWQNFVKTDDWYWLVEQAHCTTIRLPFGYFTLGPTFCESTPFETASSVYTDAWKSVKSFINTASNYGIGVLLDFHALPGGANGSDHSGTNSGVAGLWGNQFNLDLTRRCLVFLATEIKSCNLSNVVGLQFCNEANYSAPGLYTFYDDAIATISRIDENLPLYISDGWDLSMALSYANSKNTRSSGANPIIVDTHKYWAFSDADKTKSPQQIIHEVQGQLSELVGREGSVCEHRAGQVVVGEYSCVLTEESWAKAADSDRTALAIAFGQAQSRRWQEKAGGSFFWTWKMDWMPGGGWGFVKQSKTGAISPPFNLLLSQIDVSARRQSALEQQHTRRVHTVDAHCNYWDRNCPGQYFEHWRYESGWKVGFADAAEFFGARAKYRWPGTGGDKIGCLEVWCRKRIIESGMQGPFVWEFEHGLRAGIRDFYSLAGI</sequence>
<dbReference type="Gene3D" id="3.20.20.80">
    <property type="entry name" value="Glycosidases"/>
    <property type="match status" value="1"/>
</dbReference>
<evidence type="ECO:0000256" key="6">
    <source>
        <dbReference type="SAM" id="MobiDB-lite"/>
    </source>
</evidence>
<evidence type="ECO:0000256" key="4">
    <source>
        <dbReference type="ARBA" id="ARBA00023316"/>
    </source>
</evidence>
<reference evidence="8" key="1">
    <citation type="journal article" date="2020" name="Stud. Mycol.">
        <title>101 Dothideomycetes genomes: a test case for predicting lifestyles and emergence of pathogens.</title>
        <authorList>
            <person name="Haridas S."/>
            <person name="Albert R."/>
            <person name="Binder M."/>
            <person name="Bloem J."/>
            <person name="Labutti K."/>
            <person name="Salamov A."/>
            <person name="Andreopoulos B."/>
            <person name="Baker S."/>
            <person name="Barry K."/>
            <person name="Bills G."/>
            <person name="Bluhm B."/>
            <person name="Cannon C."/>
            <person name="Castanera R."/>
            <person name="Culley D."/>
            <person name="Daum C."/>
            <person name="Ezra D."/>
            <person name="Gonzalez J."/>
            <person name="Henrissat B."/>
            <person name="Kuo A."/>
            <person name="Liang C."/>
            <person name="Lipzen A."/>
            <person name="Lutzoni F."/>
            <person name="Magnuson J."/>
            <person name="Mondo S."/>
            <person name="Nolan M."/>
            <person name="Ohm R."/>
            <person name="Pangilinan J."/>
            <person name="Park H.-J."/>
            <person name="Ramirez L."/>
            <person name="Alfaro M."/>
            <person name="Sun H."/>
            <person name="Tritt A."/>
            <person name="Yoshinaga Y."/>
            <person name="Zwiers L.-H."/>
            <person name="Turgeon B."/>
            <person name="Goodwin S."/>
            <person name="Spatafora J."/>
            <person name="Crous P."/>
            <person name="Grigoriev I."/>
        </authorList>
    </citation>
    <scope>NUCLEOTIDE SEQUENCE</scope>
    <source>
        <strain evidence="8">Tuck. ex Michener</strain>
    </source>
</reference>
<dbReference type="GO" id="GO:0046557">
    <property type="term" value="F:glucan endo-1,6-beta-glucosidase activity"/>
    <property type="evidence" value="ECO:0007669"/>
    <property type="project" value="TreeGrafter"/>
</dbReference>
<accession>A0A6A6H077</accession>
<dbReference type="GO" id="GO:0009251">
    <property type="term" value="P:glucan catabolic process"/>
    <property type="evidence" value="ECO:0007669"/>
    <property type="project" value="TreeGrafter"/>
</dbReference>
<organism evidence="8 9">
    <name type="scientific">Viridothelium virens</name>
    <name type="common">Speckled blister lichen</name>
    <name type="synonym">Trypethelium virens</name>
    <dbReference type="NCBI Taxonomy" id="1048519"/>
    <lineage>
        <taxon>Eukaryota</taxon>
        <taxon>Fungi</taxon>
        <taxon>Dikarya</taxon>
        <taxon>Ascomycota</taxon>
        <taxon>Pezizomycotina</taxon>
        <taxon>Dothideomycetes</taxon>
        <taxon>Dothideomycetes incertae sedis</taxon>
        <taxon>Trypetheliales</taxon>
        <taxon>Trypetheliaceae</taxon>
        <taxon>Viridothelium</taxon>
    </lineage>
</organism>
<dbReference type="EMBL" id="ML991833">
    <property type="protein sequence ID" value="KAF2230973.1"/>
    <property type="molecule type" value="Genomic_DNA"/>
</dbReference>
<keyword evidence="4" id="KW-0961">Cell wall biogenesis/degradation</keyword>
<evidence type="ECO:0000256" key="5">
    <source>
        <dbReference type="RuleBase" id="RU361153"/>
    </source>
</evidence>
<feature type="region of interest" description="Disordered" evidence="6">
    <location>
        <begin position="1"/>
        <end position="28"/>
    </location>
</feature>
<dbReference type="PANTHER" id="PTHR31297">
    <property type="entry name" value="GLUCAN ENDO-1,6-BETA-GLUCOSIDASE B"/>
    <property type="match status" value="1"/>
</dbReference>
<evidence type="ECO:0000259" key="7">
    <source>
        <dbReference type="Pfam" id="PF00150"/>
    </source>
</evidence>
<dbReference type="GO" id="GO:0009986">
    <property type="term" value="C:cell surface"/>
    <property type="evidence" value="ECO:0007669"/>
    <property type="project" value="TreeGrafter"/>
</dbReference>
<dbReference type="FunFam" id="3.20.20.80:FF:000100">
    <property type="entry name" value="Glycoside hydrolase superfamily"/>
    <property type="match status" value="1"/>
</dbReference>
<name>A0A6A6H077_VIRVR</name>
<dbReference type="AlphaFoldDB" id="A0A6A6H077"/>
<comment type="similarity">
    <text evidence="1 5">Belongs to the glycosyl hydrolase 5 (cellulase A) family.</text>
</comment>
<dbReference type="Proteomes" id="UP000800092">
    <property type="component" value="Unassembled WGS sequence"/>
</dbReference>
<dbReference type="InterPro" id="IPR050386">
    <property type="entry name" value="Glycosyl_hydrolase_5"/>
</dbReference>
<evidence type="ECO:0000256" key="3">
    <source>
        <dbReference type="ARBA" id="ARBA00023295"/>
    </source>
</evidence>